<dbReference type="EMBL" id="KE343766">
    <property type="protein sequence ID" value="EXB40358.1"/>
    <property type="molecule type" value="Genomic_DNA"/>
</dbReference>
<evidence type="ECO:0000256" key="5">
    <source>
        <dbReference type="ARBA" id="ARBA00023136"/>
    </source>
</evidence>
<dbReference type="FunFam" id="3.80.10.10:FF:000041">
    <property type="entry name" value="LRR receptor-like serine/threonine-protein kinase ERECTA"/>
    <property type="match status" value="1"/>
</dbReference>
<dbReference type="Pfam" id="PF13855">
    <property type="entry name" value="LRR_8"/>
    <property type="match status" value="1"/>
</dbReference>
<keyword evidence="6" id="KW-0325">Glycoprotein</keyword>
<dbReference type="Gene3D" id="3.80.10.10">
    <property type="entry name" value="Ribonuclease Inhibitor"/>
    <property type="match status" value="1"/>
</dbReference>
<evidence type="ECO:0000256" key="4">
    <source>
        <dbReference type="ARBA" id="ARBA00022737"/>
    </source>
</evidence>
<evidence type="ECO:0008006" key="9">
    <source>
        <dbReference type="Google" id="ProtNLM"/>
    </source>
</evidence>
<name>W9QWB9_9ROSA</name>
<accession>W9QWB9</accession>
<dbReference type="PANTHER" id="PTHR47988">
    <property type="entry name" value="SOMATIC EMBRYOGENESIS RECEPTOR KINASE 1"/>
    <property type="match status" value="1"/>
</dbReference>
<evidence type="ECO:0000256" key="6">
    <source>
        <dbReference type="ARBA" id="ARBA00023180"/>
    </source>
</evidence>
<evidence type="ECO:0000256" key="2">
    <source>
        <dbReference type="ARBA" id="ARBA00022614"/>
    </source>
</evidence>
<reference evidence="8" key="1">
    <citation type="submission" date="2013-01" db="EMBL/GenBank/DDBJ databases">
        <title>Draft Genome Sequence of a Mulberry Tree, Morus notabilis C.K. Schneid.</title>
        <authorList>
            <person name="He N."/>
            <person name="Zhao S."/>
        </authorList>
    </citation>
    <scope>NUCLEOTIDE SEQUENCE</scope>
</reference>
<keyword evidence="5" id="KW-0472">Membrane</keyword>
<sequence>MVTKISGNEVDVAGRLHLLRSIGQTPISDLWELATPSAVKTTSSRTMATKISGNEVDVAGRMHLIQRVDLSGFDTLKHVVCRKRIRRGRASMWMARPSMKKLARGHSVRLENQVGRPLQCPPELEPEFLGIHAHGSTLRATSTTASLRLELYANHINGTIPRELGKLRRLVSFDLYRNHLSGTIPKSFGHLNSLRFLRVSQNNLGGAIPASLGNLTSLEILDFSDNLLAGTIRRGNSTVTTIIQDPKAPKH</sequence>
<keyword evidence="2" id="KW-0433">Leucine-rich repeat</keyword>
<keyword evidence="4" id="KW-0677">Repeat</keyword>
<dbReference type="Proteomes" id="UP000030645">
    <property type="component" value="Unassembled WGS sequence"/>
</dbReference>
<comment type="subcellular location">
    <subcellularLocation>
        <location evidence="1">Membrane</location>
    </subcellularLocation>
</comment>
<keyword evidence="8" id="KW-1185">Reference proteome</keyword>
<organism evidence="7 8">
    <name type="scientific">Morus notabilis</name>
    <dbReference type="NCBI Taxonomy" id="981085"/>
    <lineage>
        <taxon>Eukaryota</taxon>
        <taxon>Viridiplantae</taxon>
        <taxon>Streptophyta</taxon>
        <taxon>Embryophyta</taxon>
        <taxon>Tracheophyta</taxon>
        <taxon>Spermatophyta</taxon>
        <taxon>Magnoliopsida</taxon>
        <taxon>eudicotyledons</taxon>
        <taxon>Gunneridae</taxon>
        <taxon>Pentapetalae</taxon>
        <taxon>rosids</taxon>
        <taxon>fabids</taxon>
        <taxon>Rosales</taxon>
        <taxon>Moraceae</taxon>
        <taxon>Moreae</taxon>
        <taxon>Morus</taxon>
    </lineage>
</organism>
<evidence type="ECO:0000256" key="1">
    <source>
        <dbReference type="ARBA" id="ARBA00004370"/>
    </source>
</evidence>
<dbReference type="STRING" id="981085.W9QWB9"/>
<dbReference type="GO" id="GO:0016020">
    <property type="term" value="C:membrane"/>
    <property type="evidence" value="ECO:0007669"/>
    <property type="project" value="UniProtKB-SubCell"/>
</dbReference>
<dbReference type="SUPFAM" id="SSF52058">
    <property type="entry name" value="L domain-like"/>
    <property type="match status" value="1"/>
</dbReference>
<gene>
    <name evidence="7" type="ORF">L484_017500</name>
</gene>
<dbReference type="AlphaFoldDB" id="W9QWB9"/>
<dbReference type="InterPro" id="IPR001611">
    <property type="entry name" value="Leu-rich_rpt"/>
</dbReference>
<protein>
    <recommendedName>
        <fullName evidence="9">LRR receptor-like serine/threonine-protein kinase</fullName>
    </recommendedName>
</protein>
<evidence type="ECO:0000313" key="8">
    <source>
        <dbReference type="Proteomes" id="UP000030645"/>
    </source>
</evidence>
<evidence type="ECO:0000313" key="7">
    <source>
        <dbReference type="EMBL" id="EXB40358.1"/>
    </source>
</evidence>
<proteinExistence type="predicted"/>
<dbReference type="InterPro" id="IPR032675">
    <property type="entry name" value="LRR_dom_sf"/>
</dbReference>
<evidence type="ECO:0000256" key="3">
    <source>
        <dbReference type="ARBA" id="ARBA00022729"/>
    </source>
</evidence>
<keyword evidence="3" id="KW-0732">Signal</keyword>